<keyword evidence="3" id="KW-0106">Calcium</keyword>
<dbReference type="AlphaFoldDB" id="V3ZDG7"/>
<dbReference type="GO" id="GO:0005882">
    <property type="term" value="C:intermediate filament"/>
    <property type="evidence" value="ECO:0007669"/>
    <property type="project" value="TreeGrafter"/>
</dbReference>
<dbReference type="SMART" id="SM00243">
    <property type="entry name" value="GAS2"/>
    <property type="match status" value="1"/>
</dbReference>
<dbReference type="GO" id="GO:0005509">
    <property type="term" value="F:calcium ion binding"/>
    <property type="evidence" value="ECO:0007669"/>
    <property type="project" value="InterPro"/>
</dbReference>
<dbReference type="SUPFAM" id="SSF46966">
    <property type="entry name" value="Spectrin repeat"/>
    <property type="match status" value="3"/>
</dbReference>
<gene>
    <name evidence="9" type="ORF">LOTGIDRAFT_237158</name>
</gene>
<dbReference type="STRING" id="225164.V3ZDG7"/>
<dbReference type="PROSITE" id="PS00018">
    <property type="entry name" value="EF_HAND_1"/>
    <property type="match status" value="1"/>
</dbReference>
<keyword evidence="5" id="KW-0175">Coiled coil</keyword>
<feature type="compositionally biased region" description="Polar residues" evidence="6">
    <location>
        <begin position="611"/>
        <end position="622"/>
    </location>
</feature>
<dbReference type="Gene3D" id="1.20.58.60">
    <property type="match status" value="3"/>
</dbReference>
<dbReference type="InterPro" id="IPR003108">
    <property type="entry name" value="GAR_dom"/>
</dbReference>
<dbReference type="InterPro" id="IPR002017">
    <property type="entry name" value="Spectrin_repeat"/>
</dbReference>
<evidence type="ECO:0000259" key="8">
    <source>
        <dbReference type="PROSITE" id="PS51460"/>
    </source>
</evidence>
<dbReference type="PROSITE" id="PS50222">
    <property type="entry name" value="EF_HAND_2"/>
    <property type="match status" value="1"/>
</dbReference>
<dbReference type="SUPFAM" id="SSF143575">
    <property type="entry name" value="GAS2 domain-like"/>
    <property type="match status" value="1"/>
</dbReference>
<dbReference type="PANTHER" id="PTHR23169:SF23">
    <property type="entry name" value="SHORT STOP, ISOFORM H"/>
    <property type="match status" value="1"/>
</dbReference>
<proteinExistence type="predicted"/>
<dbReference type="GO" id="GO:0005737">
    <property type="term" value="C:cytoplasm"/>
    <property type="evidence" value="ECO:0007669"/>
    <property type="project" value="TreeGrafter"/>
</dbReference>
<feature type="coiled-coil region" evidence="5">
    <location>
        <begin position="217"/>
        <end position="251"/>
    </location>
</feature>
<dbReference type="SUPFAM" id="SSF47473">
    <property type="entry name" value="EF-hand"/>
    <property type="match status" value="1"/>
</dbReference>
<feature type="region of interest" description="Disordered" evidence="6">
    <location>
        <begin position="550"/>
        <end position="742"/>
    </location>
</feature>
<evidence type="ECO:0000256" key="3">
    <source>
        <dbReference type="ARBA" id="ARBA00022837"/>
    </source>
</evidence>
<dbReference type="Proteomes" id="UP000030746">
    <property type="component" value="Unassembled WGS sequence"/>
</dbReference>
<evidence type="ECO:0000256" key="1">
    <source>
        <dbReference type="ARBA" id="ARBA00004245"/>
    </source>
</evidence>
<dbReference type="InterPro" id="IPR018159">
    <property type="entry name" value="Spectrin/alpha-actinin"/>
</dbReference>
<dbReference type="Pfam" id="PF02187">
    <property type="entry name" value="GAS2"/>
    <property type="match status" value="1"/>
</dbReference>
<evidence type="ECO:0000313" key="9">
    <source>
        <dbReference type="EMBL" id="ESO82077.1"/>
    </source>
</evidence>
<dbReference type="GO" id="GO:0042060">
    <property type="term" value="P:wound healing"/>
    <property type="evidence" value="ECO:0007669"/>
    <property type="project" value="TreeGrafter"/>
</dbReference>
<reference evidence="9 10" key="1">
    <citation type="journal article" date="2013" name="Nature">
        <title>Insights into bilaterian evolution from three spiralian genomes.</title>
        <authorList>
            <person name="Simakov O."/>
            <person name="Marletaz F."/>
            <person name="Cho S.J."/>
            <person name="Edsinger-Gonzales E."/>
            <person name="Havlak P."/>
            <person name="Hellsten U."/>
            <person name="Kuo D.H."/>
            <person name="Larsson T."/>
            <person name="Lv J."/>
            <person name="Arendt D."/>
            <person name="Savage R."/>
            <person name="Osoegawa K."/>
            <person name="de Jong P."/>
            <person name="Grimwood J."/>
            <person name="Chapman J.A."/>
            <person name="Shapiro H."/>
            <person name="Aerts A."/>
            <person name="Otillar R.P."/>
            <person name="Terry A.Y."/>
            <person name="Boore J.L."/>
            <person name="Grigoriev I.V."/>
            <person name="Lindberg D.R."/>
            <person name="Seaver E.C."/>
            <person name="Weisblat D.A."/>
            <person name="Putnam N.H."/>
            <person name="Rokhsar D.S."/>
        </authorList>
    </citation>
    <scope>NUCLEOTIDE SEQUENCE [LARGE SCALE GENOMIC DNA]</scope>
</reference>
<dbReference type="PANTHER" id="PTHR23169">
    <property type="entry name" value="ENVOPLAKIN"/>
    <property type="match status" value="1"/>
</dbReference>
<dbReference type="InterPro" id="IPR036534">
    <property type="entry name" value="GAR_dom_sf"/>
</dbReference>
<dbReference type="HOGENOM" id="CLU_021008_0_0_1"/>
<dbReference type="InterPro" id="IPR011992">
    <property type="entry name" value="EF-hand-dom_pair"/>
</dbReference>
<evidence type="ECO:0000256" key="6">
    <source>
        <dbReference type="SAM" id="MobiDB-lite"/>
    </source>
</evidence>
<dbReference type="GO" id="GO:0005198">
    <property type="term" value="F:structural molecule activity"/>
    <property type="evidence" value="ECO:0007669"/>
    <property type="project" value="TreeGrafter"/>
</dbReference>
<evidence type="ECO:0000259" key="7">
    <source>
        <dbReference type="PROSITE" id="PS50222"/>
    </source>
</evidence>
<dbReference type="Gene3D" id="3.30.920.20">
    <property type="entry name" value="Gas2-like domain"/>
    <property type="match status" value="1"/>
</dbReference>
<feature type="domain" description="GAR" evidence="8">
    <location>
        <begin position="466"/>
        <end position="538"/>
    </location>
</feature>
<organism evidence="9 10">
    <name type="scientific">Lottia gigantea</name>
    <name type="common">Giant owl limpet</name>
    <dbReference type="NCBI Taxonomy" id="225164"/>
    <lineage>
        <taxon>Eukaryota</taxon>
        <taxon>Metazoa</taxon>
        <taxon>Spiralia</taxon>
        <taxon>Lophotrochozoa</taxon>
        <taxon>Mollusca</taxon>
        <taxon>Gastropoda</taxon>
        <taxon>Patellogastropoda</taxon>
        <taxon>Lottioidea</taxon>
        <taxon>Lottiidae</taxon>
        <taxon>Lottia</taxon>
    </lineage>
</organism>
<keyword evidence="4" id="KW-0206">Cytoskeleton</keyword>
<feature type="compositionally biased region" description="Low complexity" evidence="6">
    <location>
        <begin position="632"/>
        <end position="651"/>
    </location>
</feature>
<dbReference type="PROSITE" id="PS51460">
    <property type="entry name" value="GAR"/>
    <property type="match status" value="1"/>
</dbReference>
<sequence>MSNLCVSGIWPLGFSVYGSKVISSHQNKLDEALLTSGRVSDALQSLIEWLQKAESTLEEDVPVLGDLDTVHMLNEQHKGIQQELLVRETTVETMRNASNVPKAQKEELGNLWERVNYLSDVRENKLRDAMKLAEEFQDVVTVMREFLPQAESELKFRAFPDDEVAIIQLIERHEKFQEELRGHQDTVDKIKTLAEEILIGCHPNAVRFVKYYLTITQTRWDQLLQRAKSRAERLQEALHSIQGNAALLEELLSWLTDAQALLATKERDPIPEDLQVVDTLLKEHLEFHEEVTNRNADAERLTKLVTMETKMSPGKNFGSNMRLNEIDGYNPRVTALQNRWRIVWRMSVERKKKLQDAYDTLLELESFKNFDFNVWRVRYRKWIMNKKFRISDFFRRQDKDCDGAVSREEFVQGMLQSKFPTNKTELNAVFDIFEKQVLRKPRMAYKEFIDAIKQDKRRTSVSTSKSDNELIHDEIEREVSGCQCRDQFKALYVDDGKYRFGEKQRTYLVRFLNSTVMVRVGGGWITLDEFLETNDPCRSRGRLNTDLRDTLHIPNDGSPDYRTIRRGSGTPLRSISPFPTGTRKRQTDTGYASSNSSAGSSADSSLRRSRITSSMVNLSNGNGMHKNPDFGSTGSLSRTKRLSTSSSSLTSNGAGRPKSKTPTPGSSPANNPNRRSGSMFPRSTTPTPTSSPYGQRSRPTTPNTFSPRTTSTPSRPGSTTPTRGLTKSRQLPKTPRSEKRWT</sequence>
<evidence type="ECO:0000256" key="5">
    <source>
        <dbReference type="SAM" id="Coils"/>
    </source>
</evidence>
<keyword evidence="10" id="KW-1185">Reference proteome</keyword>
<evidence type="ECO:0000256" key="4">
    <source>
        <dbReference type="ARBA" id="ARBA00023212"/>
    </source>
</evidence>
<dbReference type="OrthoDB" id="2250192at2759"/>
<dbReference type="InterPro" id="IPR018247">
    <property type="entry name" value="EF_Hand_1_Ca_BS"/>
</dbReference>
<accession>V3ZDG7</accession>
<dbReference type="OMA" id="HEYQSEM"/>
<evidence type="ECO:0008006" key="11">
    <source>
        <dbReference type="Google" id="ProtNLM"/>
    </source>
</evidence>
<dbReference type="GeneID" id="20250368"/>
<dbReference type="Pfam" id="PF00435">
    <property type="entry name" value="Spectrin"/>
    <property type="match status" value="2"/>
</dbReference>
<feature type="compositionally biased region" description="Low complexity" evidence="6">
    <location>
        <begin position="592"/>
        <end position="604"/>
    </location>
</feature>
<protein>
    <recommendedName>
        <fullName evidence="11">GAR domain-containing protein</fullName>
    </recommendedName>
</protein>
<keyword evidence="2" id="KW-0963">Cytoplasm</keyword>
<dbReference type="CDD" id="cd00176">
    <property type="entry name" value="SPEC"/>
    <property type="match status" value="1"/>
</dbReference>
<dbReference type="GO" id="GO:0008017">
    <property type="term" value="F:microtubule binding"/>
    <property type="evidence" value="ECO:0007669"/>
    <property type="project" value="InterPro"/>
</dbReference>
<dbReference type="KEGG" id="lgi:LOTGIDRAFT_237158"/>
<comment type="subcellular location">
    <subcellularLocation>
        <location evidence="1">Cytoplasm</location>
        <location evidence="1">Cytoskeleton</location>
    </subcellularLocation>
</comment>
<dbReference type="Gene3D" id="1.10.238.10">
    <property type="entry name" value="EF-hand"/>
    <property type="match status" value="1"/>
</dbReference>
<feature type="compositionally biased region" description="Low complexity" evidence="6">
    <location>
        <begin position="683"/>
        <end position="723"/>
    </location>
</feature>
<dbReference type="GO" id="GO:0005886">
    <property type="term" value="C:plasma membrane"/>
    <property type="evidence" value="ECO:0007669"/>
    <property type="project" value="UniProtKB-SubCell"/>
</dbReference>
<evidence type="ECO:0000313" key="10">
    <source>
        <dbReference type="Proteomes" id="UP000030746"/>
    </source>
</evidence>
<dbReference type="InterPro" id="IPR043197">
    <property type="entry name" value="Plakin"/>
</dbReference>
<dbReference type="RefSeq" id="XP_009067242.1">
    <property type="nucleotide sequence ID" value="XM_009068994.1"/>
</dbReference>
<name>V3ZDG7_LOTGI</name>
<dbReference type="GO" id="GO:0045104">
    <property type="term" value="P:intermediate filament cytoskeleton organization"/>
    <property type="evidence" value="ECO:0007669"/>
    <property type="project" value="InterPro"/>
</dbReference>
<dbReference type="EMBL" id="KB204047">
    <property type="protein sequence ID" value="ESO82077.1"/>
    <property type="molecule type" value="Genomic_DNA"/>
</dbReference>
<dbReference type="SMART" id="SM00150">
    <property type="entry name" value="SPEC"/>
    <property type="match status" value="3"/>
</dbReference>
<dbReference type="CTD" id="20250368"/>
<dbReference type="InterPro" id="IPR002048">
    <property type="entry name" value="EF_hand_dom"/>
</dbReference>
<evidence type="ECO:0000256" key="2">
    <source>
        <dbReference type="ARBA" id="ARBA00022490"/>
    </source>
</evidence>
<feature type="domain" description="EF-hand" evidence="7">
    <location>
        <begin position="385"/>
        <end position="420"/>
    </location>
</feature>